<feature type="domain" description="Methyltransferase type 11" evidence="4">
    <location>
        <begin position="91"/>
        <end position="177"/>
    </location>
</feature>
<evidence type="ECO:0000256" key="2">
    <source>
        <dbReference type="ARBA" id="ARBA00038188"/>
    </source>
</evidence>
<evidence type="ECO:0000259" key="4">
    <source>
        <dbReference type="Pfam" id="PF08241"/>
    </source>
</evidence>
<keyword evidence="3" id="KW-0812">Transmembrane</keyword>
<dbReference type="GO" id="GO:0003838">
    <property type="term" value="F:sterol 24-C-methyltransferase activity"/>
    <property type="evidence" value="ECO:0007669"/>
    <property type="project" value="TreeGrafter"/>
</dbReference>
<dbReference type="InterPro" id="IPR050447">
    <property type="entry name" value="Erg6_SMT_methyltransf"/>
</dbReference>
<sequence>MINRLTNLLNRFYYFVFDRLILYPMLYLLKNRCNIHFMNLGYQPAANDEIISCAINKFYKADTAEKAHASLYEKTLSLCPKYPVLQNISILEVGCGHGGGVRWIERSHPEIKSIRGIDVIVTDCLGGKVTNGDAHNLPFAENTFDLIINVESSHLYRDEQQFFRECCRVLRPGGTLCWADLRYSDQVESLIEKASNANLSLVKLKDITDQVVEAINLTASEYDAQLAKAPRIIQLFRNSIRTTYCAPGTESHKRLTERKKIYTAACWTARKLTKS</sequence>
<dbReference type="OrthoDB" id="506498at2759"/>
<dbReference type="STRING" id="51028.A0A0N4UZX6"/>
<evidence type="ECO:0000313" key="6">
    <source>
        <dbReference type="Proteomes" id="UP000274131"/>
    </source>
</evidence>
<dbReference type="EMBL" id="UXUI01007469">
    <property type="protein sequence ID" value="VDD87761.1"/>
    <property type="molecule type" value="Genomic_DNA"/>
</dbReference>
<reference evidence="7" key="1">
    <citation type="submission" date="2017-02" db="UniProtKB">
        <authorList>
            <consortium name="WormBaseParasite"/>
        </authorList>
    </citation>
    <scope>IDENTIFICATION</scope>
</reference>
<organism evidence="7">
    <name type="scientific">Enterobius vermicularis</name>
    <name type="common">Human pinworm</name>
    <dbReference type="NCBI Taxonomy" id="51028"/>
    <lineage>
        <taxon>Eukaryota</taxon>
        <taxon>Metazoa</taxon>
        <taxon>Ecdysozoa</taxon>
        <taxon>Nematoda</taxon>
        <taxon>Chromadorea</taxon>
        <taxon>Rhabditida</taxon>
        <taxon>Spirurina</taxon>
        <taxon>Oxyuridomorpha</taxon>
        <taxon>Oxyuroidea</taxon>
        <taxon>Oxyuridae</taxon>
        <taxon>Enterobius</taxon>
    </lineage>
</organism>
<protein>
    <submittedName>
        <fullName evidence="7">Methyltransf_11 domain-containing protein</fullName>
    </submittedName>
</protein>
<dbReference type="AlphaFoldDB" id="A0A0N4UZX6"/>
<dbReference type="Pfam" id="PF08241">
    <property type="entry name" value="Methyltransf_11"/>
    <property type="match status" value="1"/>
</dbReference>
<reference evidence="5 6" key="2">
    <citation type="submission" date="2018-10" db="EMBL/GenBank/DDBJ databases">
        <authorList>
            <consortium name="Pathogen Informatics"/>
        </authorList>
    </citation>
    <scope>NUCLEOTIDE SEQUENCE [LARGE SCALE GENOMIC DNA]</scope>
</reference>
<evidence type="ECO:0000256" key="1">
    <source>
        <dbReference type="ARBA" id="ARBA00022679"/>
    </source>
</evidence>
<accession>A0A0N4UZX6</accession>
<dbReference type="Proteomes" id="UP000274131">
    <property type="component" value="Unassembled WGS sequence"/>
</dbReference>
<keyword evidence="3" id="KW-0472">Membrane</keyword>
<evidence type="ECO:0000256" key="3">
    <source>
        <dbReference type="SAM" id="Phobius"/>
    </source>
</evidence>
<dbReference type="PANTHER" id="PTHR44068:SF1">
    <property type="entry name" value="HYPOTHETICAL LOC100005854"/>
    <property type="match status" value="1"/>
</dbReference>
<dbReference type="InterPro" id="IPR013216">
    <property type="entry name" value="Methyltransf_11"/>
</dbReference>
<dbReference type="GO" id="GO:0016126">
    <property type="term" value="P:sterol biosynthetic process"/>
    <property type="evidence" value="ECO:0007669"/>
    <property type="project" value="TreeGrafter"/>
</dbReference>
<gene>
    <name evidence="5" type="ORF">EVEC_LOCUS2904</name>
</gene>
<feature type="transmembrane region" description="Helical" evidence="3">
    <location>
        <begin position="12"/>
        <end position="29"/>
    </location>
</feature>
<evidence type="ECO:0000313" key="5">
    <source>
        <dbReference type="EMBL" id="VDD87761.1"/>
    </source>
</evidence>
<proteinExistence type="inferred from homology"/>
<dbReference type="Gene3D" id="3.40.50.150">
    <property type="entry name" value="Vaccinia Virus protein VP39"/>
    <property type="match status" value="1"/>
</dbReference>
<dbReference type="WBParaSite" id="EVEC_0000319601-mRNA-1">
    <property type="protein sequence ID" value="EVEC_0000319601-mRNA-1"/>
    <property type="gene ID" value="EVEC_0000319601"/>
</dbReference>
<evidence type="ECO:0000313" key="7">
    <source>
        <dbReference type="WBParaSite" id="EVEC_0000319601-mRNA-1"/>
    </source>
</evidence>
<dbReference type="PANTHER" id="PTHR44068">
    <property type="entry name" value="ZGC:194242"/>
    <property type="match status" value="1"/>
</dbReference>
<name>A0A0N4UZX6_ENTVE</name>
<dbReference type="CDD" id="cd02440">
    <property type="entry name" value="AdoMet_MTases"/>
    <property type="match status" value="1"/>
</dbReference>
<comment type="similarity">
    <text evidence="2">Belongs to the class I-like SAM-binding methyltransferase superfamily. Erg6/SMT family.</text>
</comment>
<dbReference type="InterPro" id="IPR029063">
    <property type="entry name" value="SAM-dependent_MTases_sf"/>
</dbReference>
<keyword evidence="1" id="KW-0808">Transferase</keyword>
<dbReference type="GO" id="GO:0005783">
    <property type="term" value="C:endoplasmic reticulum"/>
    <property type="evidence" value="ECO:0007669"/>
    <property type="project" value="TreeGrafter"/>
</dbReference>
<dbReference type="SUPFAM" id="SSF53335">
    <property type="entry name" value="S-adenosyl-L-methionine-dependent methyltransferases"/>
    <property type="match status" value="1"/>
</dbReference>
<keyword evidence="3" id="KW-1133">Transmembrane helix</keyword>
<keyword evidence="6" id="KW-1185">Reference proteome</keyword>